<evidence type="ECO:0000256" key="1">
    <source>
        <dbReference type="ARBA" id="ARBA00004141"/>
    </source>
</evidence>
<feature type="domain" description="Vitamin K epoxide reductase" evidence="11">
    <location>
        <begin position="1"/>
        <end position="144"/>
    </location>
</feature>
<dbReference type="SUPFAM" id="SSF52833">
    <property type="entry name" value="Thioredoxin-like"/>
    <property type="match status" value="1"/>
</dbReference>
<dbReference type="InterPro" id="IPR036249">
    <property type="entry name" value="Thioredoxin-like_sf"/>
</dbReference>
<dbReference type="PANTHER" id="PTHR34573:SF1">
    <property type="entry name" value="VITAMIN K EPOXIDE REDUCTASE DOMAIN-CONTAINING PROTEIN"/>
    <property type="match status" value="1"/>
</dbReference>
<evidence type="ECO:0000256" key="7">
    <source>
        <dbReference type="ARBA" id="ARBA00023136"/>
    </source>
</evidence>
<keyword evidence="13" id="KW-1185">Reference proteome</keyword>
<dbReference type="PANTHER" id="PTHR34573">
    <property type="entry name" value="VKC DOMAIN-CONTAINING PROTEIN"/>
    <property type="match status" value="1"/>
</dbReference>
<feature type="transmembrane region" description="Helical" evidence="10">
    <location>
        <begin position="94"/>
        <end position="116"/>
    </location>
</feature>
<dbReference type="STRING" id="436017.A4S3A4"/>
<comment type="subcellular location">
    <subcellularLocation>
        <location evidence="1">Membrane</location>
        <topology evidence="1">Multi-pass membrane protein</topology>
    </subcellularLocation>
</comment>
<evidence type="ECO:0000256" key="6">
    <source>
        <dbReference type="ARBA" id="ARBA00023002"/>
    </source>
</evidence>
<evidence type="ECO:0000256" key="3">
    <source>
        <dbReference type="ARBA" id="ARBA00022692"/>
    </source>
</evidence>
<name>A4S3A4_OSTLU</name>
<gene>
    <name evidence="12" type="ORF">OSTLU_38289</name>
</gene>
<evidence type="ECO:0000256" key="8">
    <source>
        <dbReference type="ARBA" id="ARBA00023157"/>
    </source>
</evidence>
<dbReference type="Gene3D" id="3.40.30.10">
    <property type="entry name" value="Glutaredoxin"/>
    <property type="match status" value="1"/>
</dbReference>
<dbReference type="GO" id="GO:0016020">
    <property type="term" value="C:membrane"/>
    <property type="evidence" value="ECO:0007669"/>
    <property type="project" value="UniProtKB-SubCell"/>
</dbReference>
<evidence type="ECO:0000256" key="10">
    <source>
        <dbReference type="SAM" id="Phobius"/>
    </source>
</evidence>
<sequence>MAGLAGFGALESTYLAVQKLTGGEVACPVGGCQTALNSGYAELFGIPLSAFGAVAYGLVAALAWWGAGMQDELVKQGDDGRDKDLESSYGKARVLLFFGATGLAGVSSYLLFVLAFKLGGVECLYCLTSAALSLTLFGVGFAGLSSRESANAFPPAIALYVVTVLTMSIVLTESPDAKNTQGLKLAYAPAQLEQTSTAYSRALAKHLAETGAKMYGAFWCSHCIEQKETFGAGAQIPYVECFPDGWERGTPVATACDAAKVEGFPTWVINGKKLEGEQTLEKLAELSGFQGQNDAASMVAEMF</sequence>
<dbReference type="CDD" id="cd12916">
    <property type="entry name" value="VKOR_1"/>
    <property type="match status" value="1"/>
</dbReference>
<evidence type="ECO:0000256" key="4">
    <source>
        <dbReference type="ARBA" id="ARBA00022719"/>
    </source>
</evidence>
<evidence type="ECO:0000313" key="13">
    <source>
        <dbReference type="Proteomes" id="UP000001568"/>
    </source>
</evidence>
<dbReference type="InterPro" id="IPR038354">
    <property type="entry name" value="VKOR_sf"/>
</dbReference>
<evidence type="ECO:0000256" key="2">
    <source>
        <dbReference type="ARBA" id="ARBA00006214"/>
    </source>
</evidence>
<dbReference type="Proteomes" id="UP000001568">
    <property type="component" value="Chromosome 10"/>
</dbReference>
<keyword evidence="6" id="KW-0560">Oxidoreductase</keyword>
<dbReference type="Gene3D" id="1.20.1440.130">
    <property type="entry name" value="VKOR domain"/>
    <property type="match status" value="1"/>
</dbReference>
<dbReference type="HOGENOM" id="CLU_047345_1_0_1"/>
<dbReference type="eggNOG" id="ENOG502QRER">
    <property type="taxonomic scope" value="Eukaryota"/>
</dbReference>
<reference evidence="12 13" key="1">
    <citation type="journal article" date="2007" name="Proc. Natl. Acad. Sci. U.S.A.">
        <title>The tiny eukaryote Ostreococcus provides genomic insights into the paradox of plankton speciation.</title>
        <authorList>
            <person name="Palenik B."/>
            <person name="Grimwood J."/>
            <person name="Aerts A."/>
            <person name="Rouze P."/>
            <person name="Salamov A."/>
            <person name="Putnam N."/>
            <person name="Dupont C."/>
            <person name="Jorgensen R."/>
            <person name="Derelle E."/>
            <person name="Rombauts S."/>
            <person name="Zhou K."/>
            <person name="Otillar R."/>
            <person name="Merchant S.S."/>
            <person name="Podell S."/>
            <person name="Gaasterland T."/>
            <person name="Napoli C."/>
            <person name="Gendler K."/>
            <person name="Manuell A."/>
            <person name="Tai V."/>
            <person name="Vallon O."/>
            <person name="Piganeau G."/>
            <person name="Jancek S."/>
            <person name="Heijde M."/>
            <person name="Jabbari K."/>
            <person name="Bowler C."/>
            <person name="Lohr M."/>
            <person name="Robbens S."/>
            <person name="Werner G."/>
            <person name="Dubchak I."/>
            <person name="Pazour G.J."/>
            <person name="Ren Q."/>
            <person name="Paulsen I."/>
            <person name="Delwiche C."/>
            <person name="Schmutz J."/>
            <person name="Rokhsar D."/>
            <person name="Van de Peer Y."/>
            <person name="Moreau H."/>
            <person name="Grigoriev I.V."/>
        </authorList>
    </citation>
    <scope>NUCLEOTIDE SEQUENCE [LARGE SCALE GENOMIC DNA]</scope>
    <source>
        <strain evidence="12 13">CCE9901</strain>
    </source>
</reference>
<dbReference type="EMBL" id="CP000590">
    <property type="protein sequence ID" value="ABO98354.1"/>
    <property type="molecule type" value="Genomic_DNA"/>
</dbReference>
<dbReference type="InterPro" id="IPR044698">
    <property type="entry name" value="VKOR/LTO1"/>
</dbReference>
<dbReference type="GO" id="GO:0016491">
    <property type="term" value="F:oxidoreductase activity"/>
    <property type="evidence" value="ECO:0007669"/>
    <property type="project" value="UniProtKB-KW"/>
</dbReference>
<dbReference type="SMART" id="SM00756">
    <property type="entry name" value="VKc"/>
    <property type="match status" value="1"/>
</dbReference>
<dbReference type="OMA" id="WCPHCHE"/>
<protein>
    <recommendedName>
        <fullName evidence="11">Vitamin K epoxide reductase domain-containing protein</fullName>
    </recommendedName>
</protein>
<keyword evidence="3 10" id="KW-0812">Transmembrane</keyword>
<comment type="similarity">
    <text evidence="2">Belongs to the VKOR family.</text>
</comment>
<organism evidence="12 13">
    <name type="scientific">Ostreococcus lucimarinus (strain CCE9901)</name>
    <dbReference type="NCBI Taxonomy" id="436017"/>
    <lineage>
        <taxon>Eukaryota</taxon>
        <taxon>Viridiplantae</taxon>
        <taxon>Chlorophyta</taxon>
        <taxon>Mamiellophyceae</taxon>
        <taxon>Mamiellales</taxon>
        <taxon>Bathycoccaceae</taxon>
        <taxon>Ostreococcus</taxon>
    </lineage>
</organism>
<dbReference type="GO" id="GO:0048038">
    <property type="term" value="F:quinone binding"/>
    <property type="evidence" value="ECO:0007669"/>
    <property type="project" value="UniProtKB-KW"/>
</dbReference>
<keyword evidence="7 10" id="KW-0472">Membrane</keyword>
<dbReference type="RefSeq" id="XP_001420061.1">
    <property type="nucleotide sequence ID" value="XM_001420024.1"/>
</dbReference>
<proteinExistence type="inferred from homology"/>
<dbReference type="InterPro" id="IPR012932">
    <property type="entry name" value="VKOR"/>
</dbReference>
<feature type="transmembrane region" description="Helical" evidence="10">
    <location>
        <begin position="43"/>
        <end position="65"/>
    </location>
</feature>
<accession>A4S3A4</accession>
<keyword evidence="4" id="KW-0874">Quinone</keyword>
<dbReference type="AlphaFoldDB" id="A4S3A4"/>
<dbReference type="Pfam" id="PF07884">
    <property type="entry name" value="VKOR"/>
    <property type="match status" value="1"/>
</dbReference>
<keyword evidence="9" id="KW-0676">Redox-active center</keyword>
<dbReference type="OrthoDB" id="343052at2759"/>
<feature type="transmembrane region" description="Helical" evidence="10">
    <location>
        <begin position="123"/>
        <end position="146"/>
    </location>
</feature>
<evidence type="ECO:0000313" key="12">
    <source>
        <dbReference type="EMBL" id="ABO98354.1"/>
    </source>
</evidence>
<feature type="transmembrane region" description="Helical" evidence="10">
    <location>
        <begin position="152"/>
        <end position="171"/>
    </location>
</feature>
<evidence type="ECO:0000256" key="9">
    <source>
        <dbReference type="ARBA" id="ARBA00023284"/>
    </source>
</evidence>
<keyword evidence="8" id="KW-1015">Disulfide bond</keyword>
<keyword evidence="5 10" id="KW-1133">Transmembrane helix</keyword>
<evidence type="ECO:0000259" key="11">
    <source>
        <dbReference type="SMART" id="SM00756"/>
    </source>
</evidence>
<dbReference type="Gramene" id="ABO98354">
    <property type="protein sequence ID" value="ABO98354"/>
    <property type="gene ID" value="OSTLU_38289"/>
</dbReference>
<dbReference type="GeneID" id="5004233"/>
<dbReference type="KEGG" id="olu:OSTLU_38289"/>
<evidence type="ECO:0000256" key="5">
    <source>
        <dbReference type="ARBA" id="ARBA00022989"/>
    </source>
</evidence>